<accession>A0A0E4HBV2</accession>
<dbReference type="Proteomes" id="UP000033163">
    <property type="component" value="Chromosome I"/>
</dbReference>
<dbReference type="InterPro" id="IPR029063">
    <property type="entry name" value="SAM-dependent_MTases_sf"/>
</dbReference>
<dbReference type="GO" id="GO:0016423">
    <property type="term" value="F:tRNA (guanine) methyltransferase activity"/>
    <property type="evidence" value="ECO:0007669"/>
    <property type="project" value="TreeGrafter"/>
</dbReference>
<dbReference type="SUPFAM" id="SSF53335">
    <property type="entry name" value="S-adenosyl-L-methionine-dependent methyltransferases"/>
    <property type="match status" value="1"/>
</dbReference>
<dbReference type="PANTHER" id="PTHR14911:SF13">
    <property type="entry name" value="TRNA (GUANINE(6)-N2)-METHYLTRANSFERASE THUMP3"/>
    <property type="match status" value="1"/>
</dbReference>
<dbReference type="CDD" id="cd02440">
    <property type="entry name" value="AdoMet_MTases"/>
    <property type="match status" value="1"/>
</dbReference>
<dbReference type="KEGG" id="pri:PRIO_1612"/>
<dbReference type="InterPro" id="IPR000241">
    <property type="entry name" value="RlmKL-like_Mtase"/>
</dbReference>
<gene>
    <name evidence="2" type="ORF">PRIO_1612</name>
</gene>
<dbReference type="EMBL" id="LN831776">
    <property type="protein sequence ID" value="CQR53921.1"/>
    <property type="molecule type" value="Genomic_DNA"/>
</dbReference>
<dbReference type="AlphaFoldDB" id="A0A0E4HBV2"/>
<sequence length="331" mass="37182">MSVNSNSSHDPGMHMQNNQEQPLYIYTYACTGDEESLCGMELRCLFGREIPAAIFGSRTQVEVSRSPFIKERIDVMYSGDRLEDIYKQTEQVEVEGQTFKVIFVKTNDLSPEEKIEYDERRAIEREIGLRIEGEADVNHPERVYGIVTLGGRWYFGVYHKNKATWFRQMNKPRSYSIALSTRVARAAVNMAVPHPEGVRAIDPCCGIGTVMVEALSMGIDIVGRDINPQIAAGARTNIAHFGFNSVVTLGDIADIQEHYDVAIVDMPYNLYSRITPEEQLAILVHTRRIADRAVIVAIEAVDEMIAEAGFAIIDRCVAKKGAFSRHLMLCE</sequence>
<dbReference type="HOGENOM" id="CLU_085279_0_0_9"/>
<reference evidence="3" key="1">
    <citation type="submission" date="2015-03" db="EMBL/GenBank/DDBJ databases">
        <authorList>
            <person name="Wibberg D."/>
        </authorList>
    </citation>
    <scope>NUCLEOTIDE SEQUENCE [LARGE SCALE GENOMIC DNA]</scope>
</reference>
<evidence type="ECO:0000259" key="1">
    <source>
        <dbReference type="Pfam" id="PF01170"/>
    </source>
</evidence>
<dbReference type="Gene3D" id="3.40.50.150">
    <property type="entry name" value="Vaccinia Virus protein VP39"/>
    <property type="match status" value="1"/>
</dbReference>
<proteinExistence type="predicted"/>
<evidence type="ECO:0000313" key="3">
    <source>
        <dbReference type="Proteomes" id="UP000033163"/>
    </source>
</evidence>
<dbReference type="PATRIC" id="fig|1073571.4.peg.1684"/>
<organism evidence="2 3">
    <name type="scientific">Paenibacillus riograndensis SBR5</name>
    <dbReference type="NCBI Taxonomy" id="1073571"/>
    <lineage>
        <taxon>Bacteria</taxon>
        <taxon>Bacillati</taxon>
        <taxon>Bacillota</taxon>
        <taxon>Bacilli</taxon>
        <taxon>Bacillales</taxon>
        <taxon>Paenibacillaceae</taxon>
        <taxon>Paenibacillus</taxon>
        <taxon>Paenibacillus sonchi group</taxon>
    </lineage>
</organism>
<dbReference type="Pfam" id="PF01170">
    <property type="entry name" value="UPF0020"/>
    <property type="match status" value="1"/>
</dbReference>
<dbReference type="GO" id="GO:0030488">
    <property type="term" value="P:tRNA methylation"/>
    <property type="evidence" value="ECO:0007669"/>
    <property type="project" value="TreeGrafter"/>
</dbReference>
<name>A0A0E4HBV2_9BACL</name>
<protein>
    <recommendedName>
        <fullName evidence="1">Ribosomal RNA large subunit methyltransferase K/L-like methyltransferase domain-containing protein</fullName>
    </recommendedName>
</protein>
<evidence type="ECO:0000313" key="2">
    <source>
        <dbReference type="EMBL" id="CQR53921.1"/>
    </source>
</evidence>
<dbReference type="PANTHER" id="PTHR14911">
    <property type="entry name" value="THUMP DOMAIN-CONTAINING"/>
    <property type="match status" value="1"/>
</dbReference>
<dbReference type="STRING" id="483937.AMQ84_30145"/>
<feature type="domain" description="Ribosomal RNA large subunit methyltransferase K/L-like methyltransferase" evidence="1">
    <location>
        <begin position="176"/>
        <end position="269"/>
    </location>
</feature>